<feature type="compositionally biased region" description="Low complexity" evidence="12">
    <location>
        <begin position="1"/>
        <end position="12"/>
    </location>
</feature>
<comment type="similarity">
    <text evidence="2">Belongs to the AAA ATPase family. BCS1 subfamily.</text>
</comment>
<dbReference type="InterPro" id="IPR057495">
    <property type="entry name" value="AAA_lid_BCS1"/>
</dbReference>
<evidence type="ECO:0000256" key="7">
    <source>
        <dbReference type="ARBA" id="ARBA00022840"/>
    </source>
</evidence>
<dbReference type="InterPro" id="IPR003959">
    <property type="entry name" value="ATPase_AAA_core"/>
</dbReference>
<sequence length="736" mass="80707">MLARGPARPAARLCYKPKLSPPSPRRADGIDIEARPPSPAVPDSSSPNTSGPLVVMESNEPVAEAAPSAMPLLHGVPGAPSPQFALLNYFFPGFSVFISAANAYIGTDVNLYIHSLIALCGAVVVWSYARSFVWNLVDEHLMSSVRIRTDDEIYNMVMLWLSKQKFSQTSRHFLANTNLNSRSRFMYRYNDSSDEDDDEDDNDEDEDGGGETVGETVGDANGHQKSALHYTPAFGSHYFWYRGYPLMFERHQNRQEVNLQSLSEREELSISCFGRSPWILKQLLVDARQMHLKKDKRKTLIYRGNLTETYWQRCMSRLNRPFATVILNEQAKRELLDDAADYLNPSTRRWYANRGIPYRRGYLLHGPPGTGKSSLSLALAGYFRMKIYIVSLSSASATEENITTLFNELPTRCIVLLEDIDSAGLTHTREDAAAPKAASTPPPPPPPALAGGGTAGPTPPAGGRLSLSGLLNILDGIASQEGRILVMTTNHIEKLDKALIRPGRVDMIIPFGLADAGMTAAIFRAIYAPYENEHALLHRPRRGKRSRAKDVCGHADEADQNDGVAERLRTRERVDGLAKRFAANIPELEFSPAEVQGLLLRHKREPERAIDAAALWVTQMRKERKAKEEELEDTSKRPKEQPMPSDAEGAKVEDGGAAKASPTAKESAAPEPKGTADSVEREKAAETPYETDEDTPPSSVDSPVVDSKADGIGSAKVLVSPSEAVSGTAADAATTD</sequence>
<dbReference type="InterPro" id="IPR003960">
    <property type="entry name" value="ATPase_AAA_CS"/>
</dbReference>
<feature type="region of interest" description="Disordered" evidence="12">
    <location>
        <begin position="625"/>
        <end position="736"/>
    </location>
</feature>
<dbReference type="InterPro" id="IPR014851">
    <property type="entry name" value="BCS1_N"/>
</dbReference>
<evidence type="ECO:0000256" key="3">
    <source>
        <dbReference type="ARBA" id="ARBA00022692"/>
    </source>
</evidence>
<organism evidence="16 17">
    <name type="scientific">Drechmeria coniospora</name>
    <name type="common">Nematophagous fungus</name>
    <name type="synonym">Meria coniospora</name>
    <dbReference type="NCBI Taxonomy" id="98403"/>
    <lineage>
        <taxon>Eukaryota</taxon>
        <taxon>Fungi</taxon>
        <taxon>Dikarya</taxon>
        <taxon>Ascomycota</taxon>
        <taxon>Pezizomycotina</taxon>
        <taxon>Sordariomycetes</taxon>
        <taxon>Hypocreomycetidae</taxon>
        <taxon>Hypocreales</taxon>
        <taxon>Ophiocordycipitaceae</taxon>
        <taxon>Drechmeria</taxon>
    </lineage>
</organism>
<dbReference type="Pfam" id="PF08740">
    <property type="entry name" value="BCS1_N"/>
    <property type="match status" value="1"/>
</dbReference>
<keyword evidence="9" id="KW-0496">Mitochondrion</keyword>
<feature type="domain" description="AAA+ ATPase" evidence="14">
    <location>
        <begin position="358"/>
        <end position="515"/>
    </location>
</feature>
<comment type="subcellular location">
    <subcellularLocation>
        <location evidence="1">Mitochondrion inner membrane</location>
        <topology evidence="1">Single-pass membrane protein</topology>
    </subcellularLocation>
</comment>
<dbReference type="Pfam" id="PF00004">
    <property type="entry name" value="AAA"/>
    <property type="match status" value="2"/>
</dbReference>
<dbReference type="Pfam" id="PF25426">
    <property type="entry name" value="AAA_lid_BCS1"/>
    <property type="match status" value="1"/>
</dbReference>
<evidence type="ECO:0000259" key="15">
    <source>
        <dbReference type="SMART" id="SM01024"/>
    </source>
</evidence>
<dbReference type="EMBL" id="LAYC01000003">
    <property type="protein sequence ID" value="KYK54892.1"/>
    <property type="molecule type" value="Genomic_DNA"/>
</dbReference>
<feature type="transmembrane region" description="Helical" evidence="13">
    <location>
        <begin position="111"/>
        <end position="129"/>
    </location>
</feature>
<dbReference type="GeneID" id="63719496"/>
<feature type="compositionally biased region" description="Acidic residues" evidence="12">
    <location>
        <begin position="192"/>
        <end position="209"/>
    </location>
</feature>
<feature type="region of interest" description="Disordered" evidence="12">
    <location>
        <begin position="1"/>
        <end position="54"/>
    </location>
</feature>
<keyword evidence="10 13" id="KW-0472">Membrane</keyword>
<dbReference type="InterPro" id="IPR003593">
    <property type="entry name" value="AAA+_ATPase"/>
</dbReference>
<comment type="caution">
    <text evidence="16">The sequence shown here is derived from an EMBL/GenBank/DDBJ whole genome shotgun (WGS) entry which is preliminary data.</text>
</comment>
<evidence type="ECO:0000256" key="13">
    <source>
        <dbReference type="SAM" id="Phobius"/>
    </source>
</evidence>
<evidence type="ECO:0000313" key="16">
    <source>
        <dbReference type="EMBL" id="KYK54892.1"/>
    </source>
</evidence>
<dbReference type="Gene3D" id="3.40.50.300">
    <property type="entry name" value="P-loop containing nucleotide triphosphate hydrolases"/>
    <property type="match status" value="1"/>
</dbReference>
<evidence type="ECO:0000256" key="11">
    <source>
        <dbReference type="ARBA" id="ARBA00048778"/>
    </source>
</evidence>
<evidence type="ECO:0000313" key="17">
    <source>
        <dbReference type="Proteomes" id="UP000076580"/>
    </source>
</evidence>
<dbReference type="GO" id="GO:0016887">
    <property type="term" value="F:ATP hydrolysis activity"/>
    <property type="evidence" value="ECO:0007669"/>
    <property type="project" value="InterPro"/>
</dbReference>
<keyword evidence="8 13" id="KW-1133">Transmembrane helix</keyword>
<gene>
    <name evidence="16" type="ORF">DCS_06853</name>
</gene>
<evidence type="ECO:0000256" key="12">
    <source>
        <dbReference type="SAM" id="MobiDB-lite"/>
    </source>
</evidence>
<evidence type="ECO:0000256" key="8">
    <source>
        <dbReference type="ARBA" id="ARBA00022989"/>
    </source>
</evidence>
<reference evidence="16 17" key="1">
    <citation type="journal article" date="2016" name="Sci. Rep.">
        <title>Insights into Adaptations to a Near-Obligate Nematode Endoparasitic Lifestyle from the Finished Genome of Drechmeria coniospora.</title>
        <authorList>
            <person name="Zhang L."/>
            <person name="Zhou Z."/>
            <person name="Guo Q."/>
            <person name="Fokkens L."/>
            <person name="Miskei M."/>
            <person name="Pocsi I."/>
            <person name="Zhang W."/>
            <person name="Chen M."/>
            <person name="Wang L."/>
            <person name="Sun Y."/>
            <person name="Donzelli B.G."/>
            <person name="Gibson D.M."/>
            <person name="Nelson D.R."/>
            <person name="Luo J.G."/>
            <person name="Rep M."/>
            <person name="Liu H."/>
            <person name="Yang S."/>
            <person name="Wang J."/>
            <person name="Krasnoff S.B."/>
            <person name="Xu Y."/>
            <person name="Molnar I."/>
            <person name="Lin M."/>
        </authorList>
    </citation>
    <scope>NUCLEOTIDE SEQUENCE [LARGE SCALE GENOMIC DNA]</scope>
    <source>
        <strain evidence="16 17">ARSEF 6962</strain>
    </source>
</reference>
<proteinExistence type="inferred from homology"/>
<dbReference type="PROSITE" id="PS00674">
    <property type="entry name" value="AAA"/>
    <property type="match status" value="1"/>
</dbReference>
<feature type="compositionally biased region" description="Low complexity" evidence="12">
    <location>
        <begin position="696"/>
        <end position="706"/>
    </location>
</feature>
<feature type="compositionally biased region" description="Basic and acidic residues" evidence="12">
    <location>
        <begin position="625"/>
        <end position="640"/>
    </location>
</feature>
<dbReference type="GO" id="GO:0005524">
    <property type="term" value="F:ATP binding"/>
    <property type="evidence" value="ECO:0007669"/>
    <property type="project" value="UniProtKB-KW"/>
</dbReference>
<keyword evidence="17" id="KW-1185">Reference proteome</keyword>
<feature type="domain" description="BCS1 N-terminal" evidence="15">
    <location>
        <begin position="118"/>
        <end position="325"/>
    </location>
</feature>
<keyword evidence="5" id="KW-0999">Mitochondrion inner membrane</keyword>
<feature type="region of interest" description="Disordered" evidence="12">
    <location>
        <begin position="191"/>
        <end position="222"/>
    </location>
</feature>
<dbReference type="InParanoid" id="A0A151GCQ7"/>
<evidence type="ECO:0000256" key="6">
    <source>
        <dbReference type="ARBA" id="ARBA00022801"/>
    </source>
</evidence>
<dbReference type="InterPro" id="IPR027417">
    <property type="entry name" value="P-loop_NTPase"/>
</dbReference>
<evidence type="ECO:0000256" key="5">
    <source>
        <dbReference type="ARBA" id="ARBA00022792"/>
    </source>
</evidence>
<dbReference type="GO" id="GO:0005743">
    <property type="term" value="C:mitochondrial inner membrane"/>
    <property type="evidence" value="ECO:0007669"/>
    <property type="project" value="UniProtKB-SubCell"/>
</dbReference>
<accession>A0A151GCQ7</accession>
<evidence type="ECO:0000259" key="14">
    <source>
        <dbReference type="SMART" id="SM00382"/>
    </source>
</evidence>
<evidence type="ECO:0000256" key="2">
    <source>
        <dbReference type="ARBA" id="ARBA00007448"/>
    </source>
</evidence>
<dbReference type="InterPro" id="IPR050747">
    <property type="entry name" value="Mitochondrial_chaperone_BCS1"/>
</dbReference>
<evidence type="ECO:0000256" key="9">
    <source>
        <dbReference type="ARBA" id="ARBA00023128"/>
    </source>
</evidence>
<evidence type="ECO:0000256" key="10">
    <source>
        <dbReference type="ARBA" id="ARBA00023136"/>
    </source>
</evidence>
<keyword evidence="6" id="KW-0378">Hydrolase</keyword>
<feature type="region of interest" description="Disordered" evidence="12">
    <location>
        <begin position="431"/>
        <end position="461"/>
    </location>
</feature>
<keyword evidence="3 13" id="KW-0812">Transmembrane</keyword>
<dbReference type="PANTHER" id="PTHR23070">
    <property type="entry name" value="BCS1 AAA-TYPE ATPASE"/>
    <property type="match status" value="1"/>
</dbReference>
<dbReference type="AlphaFoldDB" id="A0A151GCQ7"/>
<protein>
    <submittedName>
        <fullName evidence="16">Putative BCS1 protein</fullName>
    </submittedName>
</protein>
<evidence type="ECO:0000256" key="1">
    <source>
        <dbReference type="ARBA" id="ARBA00004434"/>
    </source>
</evidence>
<dbReference type="SMART" id="SM00382">
    <property type="entry name" value="AAA"/>
    <property type="match status" value="1"/>
</dbReference>
<dbReference type="RefSeq" id="XP_040654244.1">
    <property type="nucleotide sequence ID" value="XM_040804140.1"/>
</dbReference>
<keyword evidence="4" id="KW-0547">Nucleotide-binding</keyword>
<dbReference type="SMART" id="SM01024">
    <property type="entry name" value="BCS1_N"/>
    <property type="match status" value="1"/>
</dbReference>
<evidence type="ECO:0000256" key="4">
    <source>
        <dbReference type="ARBA" id="ARBA00022741"/>
    </source>
</evidence>
<feature type="compositionally biased region" description="Basic and acidic residues" evidence="12">
    <location>
        <begin position="25"/>
        <end position="34"/>
    </location>
</feature>
<dbReference type="SUPFAM" id="SSF52540">
    <property type="entry name" value="P-loop containing nucleoside triphosphate hydrolases"/>
    <property type="match status" value="1"/>
</dbReference>
<feature type="transmembrane region" description="Helical" evidence="13">
    <location>
        <begin position="86"/>
        <end position="105"/>
    </location>
</feature>
<dbReference type="Proteomes" id="UP000076580">
    <property type="component" value="Chromosome 03"/>
</dbReference>
<keyword evidence="7" id="KW-0067">ATP-binding</keyword>
<name>A0A151GCQ7_DRECN</name>
<comment type="catalytic activity">
    <reaction evidence="11">
        <text>ATP + H2O = ADP + phosphate + H(+)</text>
        <dbReference type="Rhea" id="RHEA:13065"/>
        <dbReference type="ChEBI" id="CHEBI:15377"/>
        <dbReference type="ChEBI" id="CHEBI:15378"/>
        <dbReference type="ChEBI" id="CHEBI:30616"/>
        <dbReference type="ChEBI" id="CHEBI:43474"/>
        <dbReference type="ChEBI" id="CHEBI:456216"/>
    </reaction>
    <physiologicalReaction direction="left-to-right" evidence="11">
        <dbReference type="Rhea" id="RHEA:13066"/>
    </physiologicalReaction>
</comment>
<dbReference type="STRING" id="98403.A0A151GCQ7"/>